<keyword evidence="11" id="KW-1185">Reference proteome</keyword>
<dbReference type="SUPFAM" id="SSF116734">
    <property type="entry name" value="DNA methylase specificity domain"/>
    <property type="match status" value="1"/>
</dbReference>
<organism evidence="10 11">
    <name type="scientific">Helicobacter colisuis</name>
    <dbReference type="NCBI Taxonomy" id="2949739"/>
    <lineage>
        <taxon>Bacteria</taxon>
        <taxon>Pseudomonadati</taxon>
        <taxon>Campylobacterota</taxon>
        <taxon>Epsilonproteobacteria</taxon>
        <taxon>Campylobacterales</taxon>
        <taxon>Helicobacteraceae</taxon>
        <taxon>Helicobacter</taxon>
    </lineage>
</organism>
<feature type="domain" description="DNA methylase adenine-specific" evidence="9">
    <location>
        <begin position="109"/>
        <end position="352"/>
    </location>
</feature>
<evidence type="ECO:0000256" key="7">
    <source>
        <dbReference type="ARBA" id="ARBA00023125"/>
    </source>
</evidence>
<reference evidence="10" key="1">
    <citation type="submission" date="2022-06" db="EMBL/GenBank/DDBJ databases">
        <title>Helicobacter colisuis sp. nov.</title>
        <authorList>
            <person name="Papic B."/>
            <person name="Gruntar I."/>
        </authorList>
    </citation>
    <scope>NUCLEOTIDE SEQUENCE</scope>
    <source>
        <strain evidence="10">11154-15</strain>
    </source>
</reference>
<dbReference type="Gene3D" id="3.90.220.20">
    <property type="entry name" value="DNA methylase specificity domains"/>
    <property type="match status" value="1"/>
</dbReference>
<dbReference type="Gene3D" id="3.40.50.150">
    <property type="entry name" value="Vaccinia Virus protein VP39"/>
    <property type="match status" value="1"/>
</dbReference>
<proteinExistence type="inferred from homology"/>
<dbReference type="PANTHER" id="PTHR42933">
    <property type="entry name" value="SLR6095 PROTEIN"/>
    <property type="match status" value="1"/>
</dbReference>
<evidence type="ECO:0000259" key="9">
    <source>
        <dbReference type="Pfam" id="PF02384"/>
    </source>
</evidence>
<dbReference type="InterPro" id="IPR044946">
    <property type="entry name" value="Restrct_endonuc_typeI_TRD_sf"/>
</dbReference>
<dbReference type="EMBL" id="JAMOKX010000002">
    <property type="protein sequence ID" value="MCL9819264.1"/>
    <property type="molecule type" value="Genomic_DNA"/>
</dbReference>
<comment type="catalytic activity">
    <reaction evidence="8">
        <text>a 2'-deoxyadenosine in DNA + S-adenosyl-L-methionine = an N(6)-methyl-2'-deoxyadenosine in DNA + S-adenosyl-L-homocysteine + H(+)</text>
        <dbReference type="Rhea" id="RHEA:15197"/>
        <dbReference type="Rhea" id="RHEA-COMP:12418"/>
        <dbReference type="Rhea" id="RHEA-COMP:12419"/>
        <dbReference type="ChEBI" id="CHEBI:15378"/>
        <dbReference type="ChEBI" id="CHEBI:57856"/>
        <dbReference type="ChEBI" id="CHEBI:59789"/>
        <dbReference type="ChEBI" id="CHEBI:90615"/>
        <dbReference type="ChEBI" id="CHEBI:90616"/>
        <dbReference type="EC" id="2.1.1.72"/>
    </reaction>
</comment>
<keyword evidence="5" id="KW-0949">S-adenosyl-L-methionine</keyword>
<evidence type="ECO:0000313" key="10">
    <source>
        <dbReference type="EMBL" id="MCL9819264.1"/>
    </source>
</evidence>
<gene>
    <name evidence="10" type="ORF">NCR95_03620</name>
</gene>
<dbReference type="Proteomes" id="UP001057522">
    <property type="component" value="Unassembled WGS sequence"/>
</dbReference>
<dbReference type="EC" id="2.1.1.72" evidence="2"/>
<evidence type="ECO:0000256" key="8">
    <source>
        <dbReference type="ARBA" id="ARBA00047942"/>
    </source>
</evidence>
<evidence type="ECO:0000256" key="1">
    <source>
        <dbReference type="ARBA" id="ARBA00006594"/>
    </source>
</evidence>
<dbReference type="Pfam" id="PF02384">
    <property type="entry name" value="N6_Mtase"/>
    <property type="match status" value="1"/>
</dbReference>
<dbReference type="SUPFAM" id="SSF53335">
    <property type="entry name" value="S-adenosyl-L-methionine-dependent methyltransferases"/>
    <property type="match status" value="1"/>
</dbReference>
<evidence type="ECO:0000256" key="2">
    <source>
        <dbReference type="ARBA" id="ARBA00011900"/>
    </source>
</evidence>
<evidence type="ECO:0000256" key="6">
    <source>
        <dbReference type="ARBA" id="ARBA00022747"/>
    </source>
</evidence>
<keyword evidence="4" id="KW-0808">Transferase</keyword>
<keyword evidence="6" id="KW-0680">Restriction system</keyword>
<evidence type="ECO:0000256" key="3">
    <source>
        <dbReference type="ARBA" id="ARBA00022603"/>
    </source>
</evidence>
<comment type="similarity">
    <text evidence="1">Belongs to the N(4)/N(6)-methyltransferase family.</text>
</comment>
<keyword evidence="3 10" id="KW-0489">Methyltransferase</keyword>
<protein>
    <recommendedName>
        <fullName evidence="2">site-specific DNA-methyltransferase (adenine-specific)</fullName>
        <ecNumber evidence="2">2.1.1.72</ecNumber>
    </recommendedName>
</protein>
<keyword evidence="7" id="KW-0238">DNA-binding</keyword>
<name>A0ABT0TTT8_9HELI</name>
<evidence type="ECO:0000256" key="4">
    <source>
        <dbReference type="ARBA" id="ARBA00022679"/>
    </source>
</evidence>
<dbReference type="PANTHER" id="PTHR42933:SF1">
    <property type="entry name" value="SITE-SPECIFIC DNA-METHYLTRANSFERASE (ADENINE-SPECIFIC)"/>
    <property type="match status" value="1"/>
</dbReference>
<accession>A0ABT0TTT8</accession>
<dbReference type="InterPro" id="IPR003356">
    <property type="entry name" value="DNA_methylase_A-5"/>
</dbReference>
<comment type="caution">
    <text evidence="10">The sequence shown here is derived from an EMBL/GenBank/DDBJ whole genome shotgun (WGS) entry which is preliminary data.</text>
</comment>
<dbReference type="InterPro" id="IPR029063">
    <property type="entry name" value="SAM-dependent_MTases_sf"/>
</dbReference>
<dbReference type="InterPro" id="IPR051537">
    <property type="entry name" value="DNA_Adenine_Mtase"/>
</dbReference>
<sequence>MLKELLQIFQYLQKFHKDNLEVLRIILEFLLISKDKKFLKGLIEGDKEQIDENLSENLRGYGLEAFSANPKINRKKILKVLLDYEITPKDLENFIQAIVMHKTILGLYEYATPIEVNLLVCKFLDIKSNESLYNPCCGLGSLLFGVSERNFDYYGEDIQPKILYLAKILSLFIGFKRSYLEVADIFKESAFGDLVANKAFCYFPLEMPLNLWSFKDDDLEPFIKSIPEIPFLAYTLRHFKQKGVFIVRSLLLYKAYGKRLRKFLREKRLLEGVVEFPKNIFPHQIEEFSLLILSKQENKKVFFVDAQKFYLKEGKYNRLTNIDRIYDKYLSKQDSDISRLVDYESLDDGNFKASYYTQKKDVCDSALLSEFLECIYRGQRVEAKKDGVLVDCYNAGIKDFEEYGFSERFLEFSPKSDQKRIEKLRIQAYDILLSIRGVSPKVAIIGERIGEKRILPNAGILVLRPKSREIAEALYVYFLSPKGFLALSEIYQKNQDCIGEEQIMNLLLPSGFLEYQKRFDLLLKEGEQIKEHQRAIKTLLDF</sequence>
<dbReference type="GO" id="GO:0032259">
    <property type="term" value="P:methylation"/>
    <property type="evidence" value="ECO:0007669"/>
    <property type="project" value="UniProtKB-KW"/>
</dbReference>
<evidence type="ECO:0000256" key="5">
    <source>
        <dbReference type="ARBA" id="ARBA00022691"/>
    </source>
</evidence>
<dbReference type="GO" id="GO:0008168">
    <property type="term" value="F:methyltransferase activity"/>
    <property type="evidence" value="ECO:0007669"/>
    <property type="project" value="UniProtKB-KW"/>
</dbReference>
<dbReference type="RefSeq" id="WP_250603888.1">
    <property type="nucleotide sequence ID" value="NZ_JAMOKX010000002.1"/>
</dbReference>
<evidence type="ECO:0000313" key="11">
    <source>
        <dbReference type="Proteomes" id="UP001057522"/>
    </source>
</evidence>